<organism evidence="2 3">
    <name type="scientific">Teladorsagia circumcincta</name>
    <name type="common">Brown stomach worm</name>
    <name type="synonym">Ostertagia circumcincta</name>
    <dbReference type="NCBI Taxonomy" id="45464"/>
    <lineage>
        <taxon>Eukaryota</taxon>
        <taxon>Metazoa</taxon>
        <taxon>Ecdysozoa</taxon>
        <taxon>Nematoda</taxon>
        <taxon>Chromadorea</taxon>
        <taxon>Rhabditida</taxon>
        <taxon>Rhabditina</taxon>
        <taxon>Rhabditomorpha</taxon>
        <taxon>Strongyloidea</taxon>
        <taxon>Trichostrongylidae</taxon>
        <taxon>Teladorsagia</taxon>
    </lineage>
</organism>
<dbReference type="OrthoDB" id="288203at2759"/>
<dbReference type="Pfam" id="PF01740">
    <property type="entry name" value="STAS"/>
    <property type="match status" value="1"/>
</dbReference>
<dbReference type="AlphaFoldDB" id="A0A2G9U9P3"/>
<evidence type="ECO:0000259" key="1">
    <source>
        <dbReference type="PROSITE" id="PS50801"/>
    </source>
</evidence>
<feature type="domain" description="STAS" evidence="1">
    <location>
        <begin position="10"/>
        <end position="77"/>
    </location>
</feature>
<dbReference type="Proteomes" id="UP000230423">
    <property type="component" value="Unassembled WGS sequence"/>
</dbReference>
<dbReference type="InterPro" id="IPR002645">
    <property type="entry name" value="STAS_dom"/>
</dbReference>
<evidence type="ECO:0000313" key="2">
    <source>
        <dbReference type="EMBL" id="PIO66977.1"/>
    </source>
</evidence>
<proteinExistence type="predicted"/>
<dbReference type="Gene3D" id="3.30.750.24">
    <property type="entry name" value="STAS domain"/>
    <property type="match status" value="1"/>
</dbReference>
<name>A0A2G9U9P3_TELCI</name>
<keyword evidence="3" id="KW-1185">Reference proteome</keyword>
<dbReference type="InterPro" id="IPR036513">
    <property type="entry name" value="STAS_dom_sf"/>
</dbReference>
<dbReference type="SUPFAM" id="SSF52091">
    <property type="entry name" value="SpoIIaa-like"/>
    <property type="match status" value="1"/>
</dbReference>
<feature type="non-terminal residue" evidence="2">
    <location>
        <position position="1"/>
    </location>
</feature>
<dbReference type="PROSITE" id="PS50801">
    <property type="entry name" value="STAS"/>
    <property type="match status" value="1"/>
</dbReference>
<accession>A0A2G9U9P3</accession>
<dbReference type="EMBL" id="KZ347901">
    <property type="protein sequence ID" value="PIO66977.1"/>
    <property type="molecule type" value="Genomic_DNA"/>
</dbReference>
<evidence type="ECO:0000313" key="3">
    <source>
        <dbReference type="Proteomes" id="UP000230423"/>
    </source>
</evidence>
<sequence length="109" mass="11905">PRFTTAQLDTMPPQHVPEGVSVLKFESPLHFANVTLFTDKISELIASVKEDSLLNGRAIVVDCTAMAYVDNTVLDIIKNDDILQASIPVLALRRSVNEALLYLAAQPNA</sequence>
<protein>
    <submittedName>
        <fullName evidence="2">STAS domain protein</fullName>
    </submittedName>
</protein>
<reference evidence="2 3" key="1">
    <citation type="submission" date="2015-09" db="EMBL/GenBank/DDBJ databases">
        <title>Draft genome of the parasitic nematode Teladorsagia circumcincta isolate WARC Sus (inbred).</title>
        <authorList>
            <person name="Mitreva M."/>
        </authorList>
    </citation>
    <scope>NUCLEOTIDE SEQUENCE [LARGE SCALE GENOMIC DNA]</scope>
    <source>
        <strain evidence="2 3">S</strain>
    </source>
</reference>
<gene>
    <name evidence="2" type="ORF">TELCIR_11289</name>
</gene>